<evidence type="ECO:0000256" key="1">
    <source>
        <dbReference type="SAM" id="Phobius"/>
    </source>
</evidence>
<keyword evidence="1" id="KW-1133">Transmembrane helix</keyword>
<keyword evidence="1" id="KW-0472">Membrane</keyword>
<keyword evidence="3" id="KW-1185">Reference proteome</keyword>
<dbReference type="EMBL" id="KB742459">
    <property type="protein sequence ID" value="EOB08277.1"/>
    <property type="molecule type" value="Genomic_DNA"/>
</dbReference>
<reference evidence="3" key="1">
    <citation type="journal article" date="2013" name="Nat. Genet.">
        <title>The duck genome and transcriptome provide insight into an avian influenza virus reservoir species.</title>
        <authorList>
            <person name="Huang Y."/>
            <person name="Li Y."/>
            <person name="Burt D.W."/>
            <person name="Chen H."/>
            <person name="Zhang Y."/>
            <person name="Qian W."/>
            <person name="Kim H."/>
            <person name="Gan S."/>
            <person name="Zhao Y."/>
            <person name="Li J."/>
            <person name="Yi K."/>
            <person name="Feng H."/>
            <person name="Zhu P."/>
            <person name="Li B."/>
            <person name="Liu Q."/>
            <person name="Fairley S."/>
            <person name="Magor K.E."/>
            <person name="Du Z."/>
            <person name="Hu X."/>
            <person name="Goodman L."/>
            <person name="Tafer H."/>
            <person name="Vignal A."/>
            <person name="Lee T."/>
            <person name="Kim K.W."/>
            <person name="Sheng Z."/>
            <person name="An Y."/>
            <person name="Searle S."/>
            <person name="Herrero J."/>
            <person name="Groenen M.A."/>
            <person name="Crooijmans R.P."/>
            <person name="Faraut T."/>
            <person name="Cai Q."/>
            <person name="Webster R.G."/>
            <person name="Aldridge J.R."/>
            <person name="Warren W.C."/>
            <person name="Bartschat S."/>
            <person name="Kehr S."/>
            <person name="Marz M."/>
            <person name="Stadler P.F."/>
            <person name="Smith J."/>
            <person name="Kraus R.H."/>
            <person name="Zhao Y."/>
            <person name="Ren L."/>
            <person name="Fei J."/>
            <person name="Morisson M."/>
            <person name="Kaiser P."/>
            <person name="Griffin D.K."/>
            <person name="Rao M."/>
            <person name="Pitel F."/>
            <person name="Wang J."/>
            <person name="Li N."/>
        </authorList>
    </citation>
    <scope>NUCLEOTIDE SEQUENCE [LARGE SCALE GENOMIC DNA]</scope>
</reference>
<sequence length="153" mass="16744">MDETDLTFAKSGFAPFSFPKPAEEQTPCSELKLALHMNSQTRLQFLAPSRVYSDRAKGLQLRLAASSRCGAAASRLLPAAGQRERLLAGMLLAGMLLAGMLPAGLWHPSLMLNPNPGHEEPVKCLGSILRVLRCYRQKPVLFAAAVMFLFVYL</sequence>
<organism evidence="2 3">
    <name type="scientific">Anas platyrhynchos</name>
    <name type="common">Mallard</name>
    <name type="synonym">Anas boschas</name>
    <dbReference type="NCBI Taxonomy" id="8839"/>
    <lineage>
        <taxon>Eukaryota</taxon>
        <taxon>Metazoa</taxon>
        <taxon>Chordata</taxon>
        <taxon>Craniata</taxon>
        <taxon>Vertebrata</taxon>
        <taxon>Euteleostomi</taxon>
        <taxon>Archelosauria</taxon>
        <taxon>Archosauria</taxon>
        <taxon>Dinosauria</taxon>
        <taxon>Saurischia</taxon>
        <taxon>Theropoda</taxon>
        <taxon>Coelurosauria</taxon>
        <taxon>Aves</taxon>
        <taxon>Neognathae</taxon>
        <taxon>Galloanserae</taxon>
        <taxon>Anseriformes</taxon>
        <taxon>Anatidae</taxon>
        <taxon>Anatinae</taxon>
        <taxon>Anas</taxon>
    </lineage>
</organism>
<dbReference type="AlphaFoldDB" id="R0KE22"/>
<evidence type="ECO:0000313" key="2">
    <source>
        <dbReference type="EMBL" id="EOB08277.1"/>
    </source>
</evidence>
<keyword evidence="1" id="KW-0812">Transmembrane</keyword>
<feature type="transmembrane region" description="Helical" evidence="1">
    <location>
        <begin position="86"/>
        <end position="106"/>
    </location>
</feature>
<gene>
    <name evidence="2" type="ORF">Anapl_01503</name>
</gene>
<protein>
    <submittedName>
        <fullName evidence="2">Uncharacterized protein</fullName>
    </submittedName>
</protein>
<accession>R0KE22</accession>
<dbReference type="Proteomes" id="UP000296049">
    <property type="component" value="Unassembled WGS sequence"/>
</dbReference>
<name>R0KE22_ANAPL</name>
<proteinExistence type="predicted"/>
<evidence type="ECO:0000313" key="3">
    <source>
        <dbReference type="Proteomes" id="UP000296049"/>
    </source>
</evidence>